<dbReference type="PROSITE" id="PS51273">
    <property type="entry name" value="GATASE_TYPE_1"/>
    <property type="match status" value="1"/>
</dbReference>
<dbReference type="PANTHER" id="PTHR42701">
    <property type="entry name" value="IMIDAZOLE GLYCEROL PHOSPHATE SYNTHASE SUBUNIT HISH"/>
    <property type="match status" value="1"/>
</dbReference>
<keyword evidence="8 12" id="KW-0368">Histidine biosynthesis</keyword>
<comment type="subunit">
    <text evidence="3 12">Heterodimer of HisH and HisF.</text>
</comment>
<dbReference type="Pfam" id="PF00117">
    <property type="entry name" value="GATase"/>
    <property type="match status" value="1"/>
</dbReference>
<dbReference type="FunFam" id="3.40.50.880:FF:000009">
    <property type="entry name" value="Imidazole glycerol phosphate synthase subunit HisH"/>
    <property type="match status" value="1"/>
</dbReference>
<evidence type="ECO:0000256" key="13">
    <source>
        <dbReference type="PIRSR" id="PIRSR000495-1"/>
    </source>
</evidence>
<gene>
    <name evidence="12" type="primary">hisH</name>
    <name evidence="15" type="ORF">B4O97_16065</name>
</gene>
<dbReference type="UniPathway" id="UPA00031">
    <property type="reaction ID" value="UER00010"/>
</dbReference>
<name>A0A1Y1RUH2_9SPIO</name>
<accession>A0A1Y1RUH2</accession>
<evidence type="ECO:0000256" key="6">
    <source>
        <dbReference type="ARBA" id="ARBA00022801"/>
    </source>
</evidence>
<dbReference type="SUPFAM" id="SSF52317">
    <property type="entry name" value="Class I glutamine amidotransferase-like"/>
    <property type="match status" value="1"/>
</dbReference>
<evidence type="ECO:0000313" key="16">
    <source>
        <dbReference type="Proteomes" id="UP000192343"/>
    </source>
</evidence>
<dbReference type="GO" id="GO:0000105">
    <property type="term" value="P:L-histidine biosynthetic process"/>
    <property type="evidence" value="ECO:0007669"/>
    <property type="project" value="UniProtKB-UniRule"/>
</dbReference>
<dbReference type="PIRSF" id="PIRSF000495">
    <property type="entry name" value="Amidotransf_hisH"/>
    <property type="match status" value="1"/>
</dbReference>
<dbReference type="GO" id="GO:0016829">
    <property type="term" value="F:lyase activity"/>
    <property type="evidence" value="ECO:0007669"/>
    <property type="project" value="UniProtKB-KW"/>
</dbReference>
<organism evidence="15 16">
    <name type="scientific">Marispirochaeta aestuarii</name>
    <dbReference type="NCBI Taxonomy" id="1963862"/>
    <lineage>
        <taxon>Bacteria</taxon>
        <taxon>Pseudomonadati</taxon>
        <taxon>Spirochaetota</taxon>
        <taxon>Spirochaetia</taxon>
        <taxon>Spirochaetales</taxon>
        <taxon>Spirochaetaceae</taxon>
        <taxon>Marispirochaeta</taxon>
    </lineage>
</organism>
<evidence type="ECO:0000313" key="15">
    <source>
        <dbReference type="EMBL" id="ORC32674.1"/>
    </source>
</evidence>
<evidence type="ECO:0000256" key="9">
    <source>
        <dbReference type="ARBA" id="ARBA00023239"/>
    </source>
</evidence>
<keyword evidence="16" id="KW-1185">Reference proteome</keyword>
<dbReference type="InterPro" id="IPR017926">
    <property type="entry name" value="GATASE"/>
</dbReference>
<dbReference type="RefSeq" id="WP_083052402.1">
    <property type="nucleotide sequence ID" value="NZ_CAXXQO010000004.1"/>
</dbReference>
<dbReference type="GO" id="GO:0005737">
    <property type="term" value="C:cytoplasm"/>
    <property type="evidence" value="ECO:0007669"/>
    <property type="project" value="UniProtKB-SubCell"/>
</dbReference>
<dbReference type="GO" id="GO:0000107">
    <property type="term" value="F:imidazoleglycerol-phosphate synthase activity"/>
    <property type="evidence" value="ECO:0007669"/>
    <property type="project" value="UniProtKB-UniRule"/>
</dbReference>
<comment type="pathway">
    <text evidence="2 12">Amino-acid biosynthesis; L-histidine biosynthesis; L-histidine from 5-phospho-alpha-D-ribose 1-diphosphate: step 5/9.</text>
</comment>
<dbReference type="EMBL" id="MWQY01000021">
    <property type="protein sequence ID" value="ORC32674.1"/>
    <property type="molecule type" value="Genomic_DNA"/>
</dbReference>
<dbReference type="STRING" id="1963862.B4O97_16065"/>
<evidence type="ECO:0000256" key="4">
    <source>
        <dbReference type="ARBA" id="ARBA00022490"/>
    </source>
</evidence>
<feature type="active site" description="Nucleophile" evidence="12 13">
    <location>
        <position position="80"/>
    </location>
</feature>
<dbReference type="PANTHER" id="PTHR42701:SF1">
    <property type="entry name" value="IMIDAZOLE GLYCEROL PHOSPHATE SYNTHASE SUBUNIT HISH"/>
    <property type="match status" value="1"/>
</dbReference>
<comment type="catalytic activity">
    <reaction evidence="11 12">
        <text>L-glutamine + H2O = L-glutamate + NH4(+)</text>
        <dbReference type="Rhea" id="RHEA:15889"/>
        <dbReference type="ChEBI" id="CHEBI:15377"/>
        <dbReference type="ChEBI" id="CHEBI:28938"/>
        <dbReference type="ChEBI" id="CHEBI:29985"/>
        <dbReference type="ChEBI" id="CHEBI:58359"/>
        <dbReference type="EC" id="3.5.1.2"/>
    </reaction>
</comment>
<comment type="subcellular location">
    <subcellularLocation>
        <location evidence="1 12">Cytoplasm</location>
    </subcellularLocation>
</comment>
<dbReference type="NCBIfam" id="TIGR01855">
    <property type="entry name" value="IMP_synth_hisH"/>
    <property type="match status" value="1"/>
</dbReference>
<dbReference type="Proteomes" id="UP000192343">
    <property type="component" value="Unassembled WGS sequence"/>
</dbReference>
<keyword evidence="9 12" id="KW-0456">Lyase</keyword>
<evidence type="ECO:0000256" key="5">
    <source>
        <dbReference type="ARBA" id="ARBA00022605"/>
    </source>
</evidence>
<keyword evidence="4 12" id="KW-0963">Cytoplasm</keyword>
<evidence type="ECO:0000259" key="14">
    <source>
        <dbReference type="Pfam" id="PF00117"/>
    </source>
</evidence>
<feature type="active site" evidence="12 13">
    <location>
        <position position="185"/>
    </location>
</feature>
<evidence type="ECO:0000256" key="2">
    <source>
        <dbReference type="ARBA" id="ARBA00005091"/>
    </source>
</evidence>
<dbReference type="HAMAP" id="MF_00278">
    <property type="entry name" value="HisH"/>
    <property type="match status" value="1"/>
</dbReference>
<evidence type="ECO:0000256" key="1">
    <source>
        <dbReference type="ARBA" id="ARBA00004496"/>
    </source>
</evidence>
<evidence type="ECO:0000256" key="7">
    <source>
        <dbReference type="ARBA" id="ARBA00022962"/>
    </source>
</evidence>
<dbReference type="AlphaFoldDB" id="A0A1Y1RUH2"/>
<comment type="caution">
    <text evidence="15">The sequence shown here is derived from an EMBL/GenBank/DDBJ whole genome shotgun (WGS) entry which is preliminary data.</text>
</comment>
<reference evidence="15 16" key="1">
    <citation type="submission" date="2017-03" db="EMBL/GenBank/DDBJ databases">
        <title>Draft Genome sequence of Marispirochaeta sp. strain JC444.</title>
        <authorList>
            <person name="Shivani Y."/>
            <person name="Subhash Y."/>
            <person name="Sasikala C."/>
            <person name="Ramana C."/>
        </authorList>
    </citation>
    <scope>NUCLEOTIDE SEQUENCE [LARGE SCALE GENOMIC DNA]</scope>
    <source>
        <strain evidence="15 16">JC444</strain>
    </source>
</reference>
<evidence type="ECO:0000256" key="8">
    <source>
        <dbReference type="ARBA" id="ARBA00023102"/>
    </source>
</evidence>
<dbReference type="InterPro" id="IPR029062">
    <property type="entry name" value="Class_I_gatase-like"/>
</dbReference>
<dbReference type="CDD" id="cd01748">
    <property type="entry name" value="GATase1_IGP_Synthase"/>
    <property type="match status" value="1"/>
</dbReference>
<dbReference type="EC" id="3.5.1.2" evidence="12"/>
<keyword evidence="6 12" id="KW-0378">Hydrolase</keyword>
<dbReference type="InterPro" id="IPR010139">
    <property type="entry name" value="Imidazole-glycPsynth_HisH"/>
</dbReference>
<feature type="domain" description="Glutamine amidotransferase" evidence="14">
    <location>
        <begin position="5"/>
        <end position="199"/>
    </location>
</feature>
<dbReference type="PROSITE" id="PS51274">
    <property type="entry name" value="GATASE_COBBQ"/>
    <property type="match status" value="1"/>
</dbReference>
<evidence type="ECO:0000256" key="3">
    <source>
        <dbReference type="ARBA" id="ARBA00011152"/>
    </source>
</evidence>
<evidence type="ECO:0000256" key="10">
    <source>
        <dbReference type="ARBA" id="ARBA00047838"/>
    </source>
</evidence>
<keyword evidence="7 12" id="KW-0315">Glutamine amidotransferase</keyword>
<proteinExistence type="inferred from homology"/>
<dbReference type="Gene3D" id="3.40.50.880">
    <property type="match status" value="1"/>
</dbReference>
<dbReference type="GO" id="GO:0004359">
    <property type="term" value="F:glutaminase activity"/>
    <property type="evidence" value="ECO:0007669"/>
    <property type="project" value="UniProtKB-EC"/>
</dbReference>
<evidence type="ECO:0000256" key="11">
    <source>
        <dbReference type="ARBA" id="ARBA00049534"/>
    </source>
</evidence>
<comment type="catalytic activity">
    <reaction evidence="10 12">
        <text>5-[(5-phospho-1-deoxy-D-ribulos-1-ylimino)methylamino]-1-(5-phospho-beta-D-ribosyl)imidazole-4-carboxamide + L-glutamine = D-erythro-1-(imidazol-4-yl)glycerol 3-phosphate + 5-amino-1-(5-phospho-beta-D-ribosyl)imidazole-4-carboxamide + L-glutamate + H(+)</text>
        <dbReference type="Rhea" id="RHEA:24793"/>
        <dbReference type="ChEBI" id="CHEBI:15378"/>
        <dbReference type="ChEBI" id="CHEBI:29985"/>
        <dbReference type="ChEBI" id="CHEBI:58278"/>
        <dbReference type="ChEBI" id="CHEBI:58359"/>
        <dbReference type="ChEBI" id="CHEBI:58475"/>
        <dbReference type="ChEBI" id="CHEBI:58525"/>
        <dbReference type="EC" id="4.3.2.10"/>
    </reaction>
</comment>
<dbReference type="EC" id="4.3.2.10" evidence="12"/>
<evidence type="ECO:0000256" key="12">
    <source>
        <dbReference type="HAMAP-Rule" id="MF_00278"/>
    </source>
</evidence>
<keyword evidence="5 12" id="KW-0028">Amino-acid biosynthesis</keyword>
<protein>
    <recommendedName>
        <fullName evidence="12">Imidazole glycerol phosphate synthase subunit HisH</fullName>
        <ecNumber evidence="12">4.3.2.10</ecNumber>
    </recommendedName>
    <alternativeName>
        <fullName evidence="12">IGP synthase glutaminase subunit</fullName>
        <ecNumber evidence="12">3.5.1.2</ecNumber>
    </alternativeName>
    <alternativeName>
        <fullName evidence="12">IGP synthase subunit HisH</fullName>
    </alternativeName>
    <alternativeName>
        <fullName evidence="12">ImGP synthase subunit HisH</fullName>
        <shortName evidence="12">IGPS subunit HisH</shortName>
    </alternativeName>
</protein>
<feature type="active site" evidence="12 13">
    <location>
        <position position="183"/>
    </location>
</feature>
<sequence length="204" mass="22668">MKIGVIDYEAGNLRSVETALRHIGADFSVHEDPESILKCDGIVFPGVGEASSSMRVLRHRGLDQAIREFVEAGKPLFGICIGCQVLLDHSEEADTSCLGIIPGRVRLFKGGQGLKIPHMGWNTVTQNRRHPIFRDVPDGASFYFVHSYYPEVADRTLEIGTCEYGERFSAIYARDNIVATQFHPEKSGRFGLQLLENFLKGGLE</sequence>
<dbReference type="OrthoDB" id="9807137at2"/>
<comment type="function">
    <text evidence="12">IGPS catalyzes the conversion of PRFAR and glutamine to IGP, AICAR and glutamate. The HisH subunit catalyzes the hydrolysis of glutamine to glutamate and ammonia as part of the synthesis of IGP and AICAR. The resulting ammonia molecule is channeled to the active site of HisF.</text>
</comment>